<dbReference type="EMBL" id="BAAAQB010000030">
    <property type="protein sequence ID" value="GAA2136860.1"/>
    <property type="molecule type" value="Genomic_DNA"/>
</dbReference>
<evidence type="ECO:0000313" key="2">
    <source>
        <dbReference type="EMBL" id="GAA2136860.1"/>
    </source>
</evidence>
<gene>
    <name evidence="2" type="ORF">GCM10009825_22430</name>
</gene>
<accession>A0ABP5KSS3</accession>
<keyword evidence="3" id="KW-1185">Reference proteome</keyword>
<evidence type="ECO:0000313" key="3">
    <source>
        <dbReference type="Proteomes" id="UP001500102"/>
    </source>
</evidence>
<evidence type="ECO:0000256" key="1">
    <source>
        <dbReference type="SAM" id="SignalP"/>
    </source>
</evidence>
<dbReference type="SUPFAM" id="SSF55486">
    <property type="entry name" value="Metalloproteases ('zincins'), catalytic domain"/>
    <property type="match status" value="1"/>
</dbReference>
<organism evidence="2 3">
    <name type="scientific">Arthrobacter humicola</name>
    <dbReference type="NCBI Taxonomy" id="409291"/>
    <lineage>
        <taxon>Bacteria</taxon>
        <taxon>Bacillati</taxon>
        <taxon>Actinomycetota</taxon>
        <taxon>Actinomycetes</taxon>
        <taxon>Micrococcales</taxon>
        <taxon>Micrococcaceae</taxon>
        <taxon>Arthrobacter</taxon>
    </lineage>
</organism>
<dbReference type="InterPro" id="IPR024079">
    <property type="entry name" value="MetalloPept_cat_dom_sf"/>
</dbReference>
<dbReference type="RefSeq" id="WP_344365527.1">
    <property type="nucleotide sequence ID" value="NZ_BAAAQB010000030.1"/>
</dbReference>
<feature type="chain" id="PRO_5046258677" description="Peptidase M11 gametolysin domain-containing protein" evidence="1">
    <location>
        <begin position="27"/>
        <end position="869"/>
    </location>
</feature>
<dbReference type="Gene3D" id="3.40.390.10">
    <property type="entry name" value="Collagenase (Catalytic Domain)"/>
    <property type="match status" value="1"/>
</dbReference>
<sequence>MRKLNIAATVIAAVMLAAALPQAAVAAVATQIDAAAPTAVAAVADPSPAPGVDDFVRPEPPAGRAKSEYTYVSAPLAGTMKTTLVTVQLADKTAAETDAAVPMAAAKASLSAANRYWAAATAGRVDIALSSSRLLHKSAATSTQSPSQIVDTVSQELGWTQSSYTALVIFIPGSYLTNGAAGMTYSNGNIGGRILMPQNSRLSTPVLTHEFGHALGMDHANSLLCGSGAMDVAAGPFAGFADPSCSIKPYGDNLDLMGISHWDIMPEISASFWEMGRFGNGNEIANLGTVSTPRTVTLTPWAGTGANRAAKFTDPKSGEVYFLELRAPVGYDAVVAQNGNRGVKITQQGGGNSSILLPPDTRATAFNGYYSNTQAWQAGQTFSTHAGTKVSIDSVSDTAATVTIRPPGAPAVGYVESLAINRSGAKASLDIAGWAYDAAQPSASSTVQIFVTPPGGAATGYAVAANQARADVNKVMQVTGNHGFTRSFNLTAAGVYKVCVTAVGSSENADLGCQSLTLAATAPTAGYLESLTLTKASGITVLRAAGWSYDPGTPAASIPVHLYVTDPAGKTTSQAITANKSRSDVNLVMGVTGSHGFTTDIPVTLSGEYKVCAYGLAVSPFSQGNSLLGCKYLTPRATPAPAGYLESTVAKTDATTATITATGWTLDPGTPAASIPVHLYVTDPGGVTTGSAYTANQARADVNQVMGTTGNHGYKVALPVKAPGDYKICAYGLAVSVFPLGNSFLGCSTVRVAATPAPIGYLESLKVQLGGTGSALVASGWGMDPGMTQASIPVHLYVTSPDGTTKGTAYVANQYRADVNSVFQVSGNHGYRVVMPVTKRGTYTVCAWGLGVAGMSTGNTQFGCLKTTF</sequence>
<reference evidence="3" key="1">
    <citation type="journal article" date="2019" name="Int. J. Syst. Evol. Microbiol.">
        <title>The Global Catalogue of Microorganisms (GCM) 10K type strain sequencing project: providing services to taxonomists for standard genome sequencing and annotation.</title>
        <authorList>
            <consortium name="The Broad Institute Genomics Platform"/>
            <consortium name="The Broad Institute Genome Sequencing Center for Infectious Disease"/>
            <person name="Wu L."/>
            <person name="Ma J."/>
        </authorList>
    </citation>
    <scope>NUCLEOTIDE SEQUENCE [LARGE SCALE GENOMIC DNA]</scope>
    <source>
        <strain evidence="3">JCM 15921</strain>
    </source>
</reference>
<comment type="caution">
    <text evidence="2">The sequence shown here is derived from an EMBL/GenBank/DDBJ whole genome shotgun (WGS) entry which is preliminary data.</text>
</comment>
<evidence type="ECO:0008006" key="4">
    <source>
        <dbReference type="Google" id="ProtNLM"/>
    </source>
</evidence>
<proteinExistence type="predicted"/>
<feature type="signal peptide" evidence="1">
    <location>
        <begin position="1"/>
        <end position="26"/>
    </location>
</feature>
<name>A0ABP5KSS3_9MICC</name>
<dbReference type="Proteomes" id="UP001500102">
    <property type="component" value="Unassembled WGS sequence"/>
</dbReference>
<protein>
    <recommendedName>
        <fullName evidence="4">Peptidase M11 gametolysin domain-containing protein</fullName>
    </recommendedName>
</protein>
<keyword evidence="1" id="KW-0732">Signal</keyword>